<dbReference type="InterPro" id="IPR035992">
    <property type="entry name" value="Ricin_B-like_lectins"/>
</dbReference>
<evidence type="ECO:0000313" key="3">
    <source>
        <dbReference type="EMBL" id="KAK3374876.1"/>
    </source>
</evidence>
<dbReference type="Proteomes" id="UP001285441">
    <property type="component" value="Unassembled WGS sequence"/>
</dbReference>
<keyword evidence="4" id="KW-1185">Reference proteome</keyword>
<protein>
    <recommendedName>
        <fullName evidence="5">Ricin B lectin domain-containing protein</fullName>
    </recommendedName>
</protein>
<organism evidence="3 4">
    <name type="scientific">Podospora didyma</name>
    <dbReference type="NCBI Taxonomy" id="330526"/>
    <lineage>
        <taxon>Eukaryota</taxon>
        <taxon>Fungi</taxon>
        <taxon>Dikarya</taxon>
        <taxon>Ascomycota</taxon>
        <taxon>Pezizomycotina</taxon>
        <taxon>Sordariomycetes</taxon>
        <taxon>Sordariomycetidae</taxon>
        <taxon>Sordariales</taxon>
        <taxon>Podosporaceae</taxon>
        <taxon>Podospora</taxon>
    </lineage>
</organism>
<reference evidence="3" key="1">
    <citation type="journal article" date="2023" name="Mol. Phylogenet. Evol.">
        <title>Genome-scale phylogeny and comparative genomics of the fungal order Sordariales.</title>
        <authorList>
            <person name="Hensen N."/>
            <person name="Bonometti L."/>
            <person name="Westerberg I."/>
            <person name="Brannstrom I.O."/>
            <person name="Guillou S."/>
            <person name="Cros-Aarteil S."/>
            <person name="Calhoun S."/>
            <person name="Haridas S."/>
            <person name="Kuo A."/>
            <person name="Mondo S."/>
            <person name="Pangilinan J."/>
            <person name="Riley R."/>
            <person name="LaButti K."/>
            <person name="Andreopoulos B."/>
            <person name="Lipzen A."/>
            <person name="Chen C."/>
            <person name="Yan M."/>
            <person name="Daum C."/>
            <person name="Ng V."/>
            <person name="Clum A."/>
            <person name="Steindorff A."/>
            <person name="Ohm R.A."/>
            <person name="Martin F."/>
            <person name="Silar P."/>
            <person name="Natvig D.O."/>
            <person name="Lalanne C."/>
            <person name="Gautier V."/>
            <person name="Ament-Velasquez S.L."/>
            <person name="Kruys A."/>
            <person name="Hutchinson M.I."/>
            <person name="Powell A.J."/>
            <person name="Barry K."/>
            <person name="Miller A.N."/>
            <person name="Grigoriev I.V."/>
            <person name="Debuchy R."/>
            <person name="Gladieux P."/>
            <person name="Hiltunen Thoren M."/>
            <person name="Johannesson H."/>
        </authorList>
    </citation>
    <scope>NUCLEOTIDE SEQUENCE</scope>
    <source>
        <strain evidence="3">CBS 232.78</strain>
    </source>
</reference>
<comment type="caution">
    <text evidence="3">The sequence shown here is derived from an EMBL/GenBank/DDBJ whole genome shotgun (WGS) entry which is preliminary data.</text>
</comment>
<evidence type="ECO:0000313" key="4">
    <source>
        <dbReference type="Proteomes" id="UP001285441"/>
    </source>
</evidence>
<feature type="compositionally biased region" description="Polar residues" evidence="1">
    <location>
        <begin position="357"/>
        <end position="368"/>
    </location>
</feature>
<reference evidence="3" key="2">
    <citation type="submission" date="2023-06" db="EMBL/GenBank/DDBJ databases">
        <authorList>
            <consortium name="Lawrence Berkeley National Laboratory"/>
            <person name="Haridas S."/>
            <person name="Hensen N."/>
            <person name="Bonometti L."/>
            <person name="Westerberg I."/>
            <person name="Brannstrom I.O."/>
            <person name="Guillou S."/>
            <person name="Cros-Aarteil S."/>
            <person name="Calhoun S."/>
            <person name="Kuo A."/>
            <person name="Mondo S."/>
            <person name="Pangilinan J."/>
            <person name="Riley R."/>
            <person name="LaButti K."/>
            <person name="Andreopoulos B."/>
            <person name="Lipzen A."/>
            <person name="Chen C."/>
            <person name="Yanf M."/>
            <person name="Daum C."/>
            <person name="Ng V."/>
            <person name="Clum A."/>
            <person name="Steindorff A."/>
            <person name="Ohm R."/>
            <person name="Martin F."/>
            <person name="Silar P."/>
            <person name="Natvig D."/>
            <person name="Lalanne C."/>
            <person name="Gautier V."/>
            <person name="Ament-velasquez S.L."/>
            <person name="Kruys A."/>
            <person name="Hutchinson M.I."/>
            <person name="Powell A.J."/>
            <person name="Barry K."/>
            <person name="Miller A.N."/>
            <person name="Grigoriev I.V."/>
            <person name="Debuchy R."/>
            <person name="Gladieux P."/>
            <person name="Thoren M.H."/>
            <person name="Johannesson H."/>
        </authorList>
    </citation>
    <scope>NUCLEOTIDE SEQUENCE</scope>
    <source>
        <strain evidence="3">CBS 232.78</strain>
    </source>
</reference>
<evidence type="ECO:0008006" key="5">
    <source>
        <dbReference type="Google" id="ProtNLM"/>
    </source>
</evidence>
<name>A0AAE0N8N9_9PEZI</name>
<dbReference type="CDD" id="cd00161">
    <property type="entry name" value="beta-trefoil_Ricin-like"/>
    <property type="match status" value="1"/>
</dbReference>
<dbReference type="SUPFAM" id="SSF50370">
    <property type="entry name" value="Ricin B-like lectins"/>
    <property type="match status" value="2"/>
</dbReference>
<accession>A0AAE0N8N9</accession>
<dbReference type="Gene3D" id="2.80.10.50">
    <property type="match status" value="2"/>
</dbReference>
<feature type="region of interest" description="Disordered" evidence="1">
    <location>
        <begin position="331"/>
        <end position="370"/>
    </location>
</feature>
<dbReference type="EMBL" id="JAULSW010000007">
    <property type="protein sequence ID" value="KAK3374876.1"/>
    <property type="molecule type" value="Genomic_DNA"/>
</dbReference>
<sequence length="531" mass="51581">MVSSSLRSLLAWAALASAGKLVPRQVASLNQAATAEAHKRDDGATRAFSNVQIKTSDGKCLFVDKLSGDFRANLTPIKVGTCGSTDGEGFDVITAGKHVAGNGVAIIVSTLTQACFNHDDRKAAGKKVNLFSCGGRADGTGDKTDSQVFTFDGSAGPLALQPKNGAGQCFTVKGDVVDIDACNGGATQQFTFGGATAGGAAGGNGGGNGGNNGGAATPSATPAGGNGGGAAGGNAGGAATTAAPAGNNNGGAAATPSGSSTACTTGTRTVTVPAPGDASAAPSAAPVPVDGANNGAVNGTDGNGAGNGAGAGSGAGAGNGAGAETSAGAGAGAGNGNIPPVNPTDPVPVSKAGGKLNPTSAAQAQQRDATAERAFTAVEIRAPNGQCLFVDPTAGDFRQNLIPIATKDCTGSPNEKWDIITKGKHNEPDDRRGPAALVVSTLTNGCISTDDRKDELNNVHLFSCGGRADGEGSTNTGQLFPFIGQTSFALASVFLANKTCVEVGSGATAGILTLGKGACPTDGSQLFSIFP</sequence>
<dbReference type="PROSITE" id="PS50231">
    <property type="entry name" value="RICIN_B_LECTIN"/>
    <property type="match status" value="2"/>
</dbReference>
<evidence type="ECO:0000256" key="1">
    <source>
        <dbReference type="SAM" id="MobiDB-lite"/>
    </source>
</evidence>
<keyword evidence="2" id="KW-0732">Signal</keyword>
<feature type="signal peptide" evidence="2">
    <location>
        <begin position="1"/>
        <end position="18"/>
    </location>
</feature>
<feature type="region of interest" description="Disordered" evidence="1">
    <location>
        <begin position="249"/>
        <end position="300"/>
    </location>
</feature>
<gene>
    <name evidence="3" type="ORF">B0H63DRAFT_258812</name>
</gene>
<feature type="chain" id="PRO_5041938212" description="Ricin B lectin domain-containing protein" evidence="2">
    <location>
        <begin position="19"/>
        <end position="531"/>
    </location>
</feature>
<dbReference type="AlphaFoldDB" id="A0AAE0N8N9"/>
<proteinExistence type="predicted"/>
<evidence type="ECO:0000256" key="2">
    <source>
        <dbReference type="SAM" id="SignalP"/>
    </source>
</evidence>